<keyword evidence="3" id="KW-1185">Reference proteome</keyword>
<feature type="region of interest" description="Disordered" evidence="1">
    <location>
        <begin position="60"/>
        <end position="83"/>
    </location>
</feature>
<comment type="caution">
    <text evidence="2">The sequence shown here is derived from an EMBL/GenBank/DDBJ whole genome shotgun (WGS) entry which is preliminary data.</text>
</comment>
<protein>
    <submittedName>
        <fullName evidence="2">Uncharacterized protein</fullName>
    </submittedName>
</protein>
<dbReference type="EMBL" id="BDIP01011015">
    <property type="protein sequence ID" value="GIQ92950.1"/>
    <property type="molecule type" value="Genomic_DNA"/>
</dbReference>
<organism evidence="2 3">
    <name type="scientific">Kipferlia bialata</name>
    <dbReference type="NCBI Taxonomy" id="797122"/>
    <lineage>
        <taxon>Eukaryota</taxon>
        <taxon>Metamonada</taxon>
        <taxon>Carpediemonas-like organisms</taxon>
        <taxon>Kipferlia</taxon>
    </lineage>
</organism>
<feature type="non-terminal residue" evidence="2">
    <location>
        <position position="83"/>
    </location>
</feature>
<name>A0A9K3DEM9_9EUKA</name>
<gene>
    <name evidence="2" type="ORF">KIPB_017049</name>
</gene>
<evidence type="ECO:0000313" key="2">
    <source>
        <dbReference type="EMBL" id="GIQ92950.1"/>
    </source>
</evidence>
<dbReference type="Proteomes" id="UP000265618">
    <property type="component" value="Unassembled WGS sequence"/>
</dbReference>
<feature type="non-terminal residue" evidence="2">
    <location>
        <position position="1"/>
    </location>
</feature>
<proteinExistence type="predicted"/>
<reference evidence="2 3" key="1">
    <citation type="journal article" date="2018" name="PLoS ONE">
        <title>The draft genome of Kipferlia bialata reveals reductive genome evolution in fornicate parasites.</title>
        <authorList>
            <person name="Tanifuji G."/>
            <person name="Takabayashi S."/>
            <person name="Kume K."/>
            <person name="Takagi M."/>
            <person name="Nakayama T."/>
            <person name="Kamikawa R."/>
            <person name="Inagaki Y."/>
            <person name="Hashimoto T."/>
        </authorList>
    </citation>
    <scope>NUCLEOTIDE SEQUENCE [LARGE SCALE GENOMIC DNA]</scope>
    <source>
        <strain evidence="2">NY0173</strain>
    </source>
</reference>
<dbReference type="AlphaFoldDB" id="A0A9K3DEM9"/>
<evidence type="ECO:0000256" key="1">
    <source>
        <dbReference type="SAM" id="MobiDB-lite"/>
    </source>
</evidence>
<accession>A0A9K3DEM9</accession>
<sequence length="83" mass="8544">EGQKQALAYRAVSPTMTSKAALREEEGEVVLVEGAVVVESVLEGESVYVEGESEVSVVEEDGSSHPATPAAPMVVLSSPSSIA</sequence>
<evidence type="ECO:0000313" key="3">
    <source>
        <dbReference type="Proteomes" id="UP000265618"/>
    </source>
</evidence>